<gene>
    <name evidence="2" type="ORF">Tco_1056377</name>
</gene>
<keyword evidence="2" id="KW-0695">RNA-directed DNA polymerase</keyword>
<evidence type="ECO:0000313" key="2">
    <source>
        <dbReference type="EMBL" id="GJT82035.1"/>
    </source>
</evidence>
<dbReference type="PANTHER" id="PTHR33223:SF11">
    <property type="entry name" value="ELEMENT PROTEIN, PUTATIVE-RELATED"/>
    <property type="match status" value="1"/>
</dbReference>
<protein>
    <submittedName>
        <fullName evidence="2">RNA-directed DNA polymerase, eukaryota, nucleotide-binding alpha-beta plait domain protein</fullName>
    </submittedName>
</protein>
<keyword evidence="3" id="KW-1185">Reference proteome</keyword>
<evidence type="ECO:0000259" key="1">
    <source>
        <dbReference type="Pfam" id="PF03732"/>
    </source>
</evidence>
<reference evidence="2" key="2">
    <citation type="submission" date="2022-01" db="EMBL/GenBank/DDBJ databases">
        <authorList>
            <person name="Yamashiro T."/>
            <person name="Shiraishi A."/>
            <person name="Satake H."/>
            <person name="Nakayama K."/>
        </authorList>
    </citation>
    <scope>NUCLEOTIDE SEQUENCE</scope>
</reference>
<proteinExistence type="predicted"/>
<keyword evidence="2" id="KW-0808">Transferase</keyword>
<comment type="caution">
    <text evidence="2">The sequence shown here is derived from an EMBL/GenBank/DDBJ whole genome shotgun (WGS) entry which is preliminary data.</text>
</comment>
<organism evidence="2 3">
    <name type="scientific">Tanacetum coccineum</name>
    <dbReference type="NCBI Taxonomy" id="301880"/>
    <lineage>
        <taxon>Eukaryota</taxon>
        <taxon>Viridiplantae</taxon>
        <taxon>Streptophyta</taxon>
        <taxon>Embryophyta</taxon>
        <taxon>Tracheophyta</taxon>
        <taxon>Spermatophyta</taxon>
        <taxon>Magnoliopsida</taxon>
        <taxon>eudicotyledons</taxon>
        <taxon>Gunneridae</taxon>
        <taxon>Pentapetalae</taxon>
        <taxon>asterids</taxon>
        <taxon>campanulids</taxon>
        <taxon>Asterales</taxon>
        <taxon>Asteraceae</taxon>
        <taxon>Asteroideae</taxon>
        <taxon>Anthemideae</taxon>
        <taxon>Anthemidinae</taxon>
        <taxon>Tanacetum</taxon>
    </lineage>
</organism>
<dbReference type="PANTHER" id="PTHR33223">
    <property type="entry name" value="CCHC-TYPE DOMAIN-CONTAINING PROTEIN"/>
    <property type="match status" value="1"/>
</dbReference>
<dbReference type="Pfam" id="PF03732">
    <property type="entry name" value="Retrotrans_gag"/>
    <property type="match status" value="1"/>
</dbReference>
<dbReference type="GO" id="GO:0003964">
    <property type="term" value="F:RNA-directed DNA polymerase activity"/>
    <property type="evidence" value="ECO:0007669"/>
    <property type="project" value="UniProtKB-KW"/>
</dbReference>
<dbReference type="Proteomes" id="UP001151760">
    <property type="component" value="Unassembled WGS sequence"/>
</dbReference>
<reference evidence="2" key="1">
    <citation type="journal article" date="2022" name="Int. J. Mol. Sci.">
        <title>Draft Genome of Tanacetum Coccineum: Genomic Comparison of Closely Related Tanacetum-Family Plants.</title>
        <authorList>
            <person name="Yamashiro T."/>
            <person name="Shiraishi A."/>
            <person name="Nakayama K."/>
            <person name="Satake H."/>
        </authorList>
    </citation>
    <scope>NUCLEOTIDE SEQUENCE</scope>
</reference>
<dbReference type="EMBL" id="BQNB010019131">
    <property type="protein sequence ID" value="GJT82035.1"/>
    <property type="molecule type" value="Genomic_DNA"/>
</dbReference>
<dbReference type="InterPro" id="IPR005162">
    <property type="entry name" value="Retrotrans_gag_dom"/>
</dbReference>
<feature type="domain" description="Retrotransposon gag" evidence="1">
    <location>
        <begin position="78"/>
        <end position="159"/>
    </location>
</feature>
<evidence type="ECO:0000313" key="3">
    <source>
        <dbReference type="Proteomes" id="UP001151760"/>
    </source>
</evidence>
<accession>A0ABQ5H3S9</accession>
<name>A0ABQ5H3S9_9ASTR</name>
<keyword evidence="2" id="KW-0548">Nucleotidyltransferase</keyword>
<sequence>MEQYLALIQDNIRPCIVKPKIGDDVKFEINVNFMKELRHKNFKGTDDEDAHEHVRRVLEIANLFHFPSVTHDVVMLRVFPVTLKEPTLRWKNRLSIGLITTWDLLEKAFIGQYCPPFKTAKKLEEIRMFKQDMDETLYHAWERYSDILYRCSQHDLNSHHKFKANQLTRMVLTNAGERVKAKTKIGKKDMKESVPRDLLVVQPYVPPTPFPRRLKKQKDNP</sequence>